<evidence type="ECO:0000313" key="2">
    <source>
        <dbReference type="Proteomes" id="UP000234271"/>
    </source>
</evidence>
<dbReference type="EMBL" id="CP018889">
    <property type="protein sequence ID" value="QGX04045.1"/>
    <property type="molecule type" value="Genomic_DNA"/>
</dbReference>
<proteinExistence type="predicted"/>
<organism evidence="1 2">
    <name type="scientific">Beggiatoa leptomitoformis</name>
    <dbReference type="NCBI Taxonomy" id="288004"/>
    <lineage>
        <taxon>Bacteria</taxon>
        <taxon>Pseudomonadati</taxon>
        <taxon>Pseudomonadota</taxon>
        <taxon>Gammaproteobacteria</taxon>
        <taxon>Thiotrichales</taxon>
        <taxon>Thiotrichaceae</taxon>
        <taxon>Beggiatoa</taxon>
    </lineage>
</organism>
<name>A0A650GCD4_9GAMM</name>
<protein>
    <submittedName>
        <fullName evidence="1">Uncharacterized protein</fullName>
    </submittedName>
</protein>
<gene>
    <name evidence="1" type="ORF">BLE401_18470</name>
</gene>
<dbReference type="Proteomes" id="UP000234271">
    <property type="component" value="Chromosome"/>
</dbReference>
<dbReference type="OrthoDB" id="6195342at2"/>
<dbReference type="AlphaFoldDB" id="A0A650GCD4"/>
<reference evidence="2" key="1">
    <citation type="submission" date="2016-12" db="EMBL/GenBank/DDBJ databases">
        <title>Complete Genome Sequence of Beggiatoa leptomitiformis D-401.</title>
        <authorList>
            <person name="Fomenkov A."/>
            <person name="Vincze T."/>
            <person name="Grabovich M."/>
            <person name="Anton B.P."/>
            <person name="Dubinina G."/>
            <person name="Orlova M."/>
            <person name="Belousova E."/>
            <person name="Roberts R.J."/>
        </authorList>
    </citation>
    <scope>NUCLEOTIDE SEQUENCE [LARGE SCALE GENOMIC DNA]</scope>
    <source>
        <strain evidence="2">D-401</strain>
    </source>
</reference>
<sequence>MMLQPDAHEQARNNNVVTKIVEIAENFRLKYS</sequence>
<accession>A0A650GCD4</accession>
<evidence type="ECO:0000313" key="1">
    <source>
        <dbReference type="EMBL" id="QGX04045.1"/>
    </source>
</evidence>
<keyword evidence="2" id="KW-1185">Reference proteome</keyword>